<protein>
    <recommendedName>
        <fullName evidence="5">Secreted protein</fullName>
    </recommendedName>
</protein>
<feature type="region of interest" description="Disordered" evidence="1">
    <location>
        <begin position="81"/>
        <end position="142"/>
    </location>
</feature>
<organism evidence="3 4">
    <name type="scientific">Parthenolecanium corni</name>
    <dbReference type="NCBI Taxonomy" id="536013"/>
    <lineage>
        <taxon>Eukaryota</taxon>
        <taxon>Metazoa</taxon>
        <taxon>Ecdysozoa</taxon>
        <taxon>Arthropoda</taxon>
        <taxon>Hexapoda</taxon>
        <taxon>Insecta</taxon>
        <taxon>Pterygota</taxon>
        <taxon>Neoptera</taxon>
        <taxon>Paraneoptera</taxon>
        <taxon>Hemiptera</taxon>
        <taxon>Sternorrhyncha</taxon>
        <taxon>Coccoidea</taxon>
        <taxon>Coccidae</taxon>
        <taxon>Parthenolecanium</taxon>
    </lineage>
</organism>
<dbReference type="AlphaFoldDB" id="A0AAN9U4X4"/>
<dbReference type="EMBL" id="JBBCAQ010000002">
    <property type="protein sequence ID" value="KAK7605498.1"/>
    <property type="molecule type" value="Genomic_DNA"/>
</dbReference>
<name>A0AAN9U4X4_9HEMI</name>
<feature type="signal peptide" evidence="2">
    <location>
        <begin position="1"/>
        <end position="21"/>
    </location>
</feature>
<reference evidence="3 4" key="1">
    <citation type="submission" date="2024-03" db="EMBL/GenBank/DDBJ databases">
        <title>Adaptation during the transition from Ophiocordyceps entomopathogen to insect associate is accompanied by gene loss and intensified selection.</title>
        <authorList>
            <person name="Ward C.M."/>
            <person name="Onetto C.A."/>
            <person name="Borneman A.R."/>
        </authorList>
    </citation>
    <scope>NUCLEOTIDE SEQUENCE [LARGE SCALE GENOMIC DNA]</scope>
    <source>
        <strain evidence="3">AWRI1</strain>
        <tissue evidence="3">Single Adult Female</tissue>
    </source>
</reference>
<sequence length="218" mass="24300">MLGKLFSYVAVFYFAIVLCHGISIPGPGINIRNRREISDECRPFPPPHRHHGHHNSEDGQKKVPPICCELPEILSLEDGSFDKCHERKPGSQNPNGAHKHGDKKNIKRSSEESQGENSKDGNGTPPPRPGLTPEKKETGDGLLNEDRLSQNKLLQIAANNTKWATTIDPVYKKCVAAGAECNEFKNKLEKCPNLWAPYPPLWKPHPHPPGERQGSHHN</sequence>
<evidence type="ECO:0000313" key="3">
    <source>
        <dbReference type="EMBL" id="KAK7605498.1"/>
    </source>
</evidence>
<evidence type="ECO:0000256" key="1">
    <source>
        <dbReference type="SAM" id="MobiDB-lite"/>
    </source>
</evidence>
<evidence type="ECO:0000313" key="4">
    <source>
        <dbReference type="Proteomes" id="UP001367676"/>
    </source>
</evidence>
<keyword evidence="2" id="KW-0732">Signal</keyword>
<evidence type="ECO:0000256" key="2">
    <source>
        <dbReference type="SAM" id="SignalP"/>
    </source>
</evidence>
<feature type="region of interest" description="Disordered" evidence="1">
    <location>
        <begin position="40"/>
        <end position="63"/>
    </location>
</feature>
<gene>
    <name evidence="3" type="ORF">V9T40_007356</name>
</gene>
<dbReference type="Proteomes" id="UP001367676">
    <property type="component" value="Unassembled WGS sequence"/>
</dbReference>
<accession>A0AAN9U4X4</accession>
<feature type="compositionally biased region" description="Basic residues" evidence="1">
    <location>
        <begin position="97"/>
        <end position="107"/>
    </location>
</feature>
<feature type="compositionally biased region" description="Basic and acidic residues" evidence="1">
    <location>
        <begin position="133"/>
        <end position="142"/>
    </location>
</feature>
<feature type="chain" id="PRO_5042896716" description="Secreted protein" evidence="2">
    <location>
        <begin position="22"/>
        <end position="218"/>
    </location>
</feature>
<proteinExistence type="predicted"/>
<evidence type="ECO:0008006" key="5">
    <source>
        <dbReference type="Google" id="ProtNLM"/>
    </source>
</evidence>
<comment type="caution">
    <text evidence="3">The sequence shown here is derived from an EMBL/GenBank/DDBJ whole genome shotgun (WGS) entry which is preliminary data.</text>
</comment>
<keyword evidence="4" id="KW-1185">Reference proteome</keyword>